<feature type="domain" description="Phage terminase large subunit N-terminal" evidence="1">
    <location>
        <begin position="1"/>
        <end position="160"/>
    </location>
</feature>
<evidence type="ECO:0000313" key="2">
    <source>
        <dbReference type="EMBL" id="EJC34808.1"/>
    </source>
</evidence>
<gene>
    <name evidence="2" type="ORF">HPHPP13B_0111</name>
</gene>
<reference evidence="2 3" key="1">
    <citation type="submission" date="2012-05" db="EMBL/GenBank/DDBJ databases">
        <title>Genome sequence of Helicobacter pylori Hp P-13b.</title>
        <authorList>
            <person name="Blanchard T.G."/>
            <person name="Czinn S.J."/>
            <person name="McCracken C."/>
            <person name="Abolude K."/>
            <person name="Maroo A."/>
            <person name="Santana-Cruz I."/>
            <person name="Tallon L.J."/>
            <person name="Ficke F.W.F."/>
        </authorList>
    </citation>
    <scope>NUCLEOTIDE SEQUENCE [LARGE SCALE GENOMIC DNA]</scope>
    <source>
        <strain evidence="2 3">Hp P-13b</strain>
    </source>
</reference>
<name>A0ABC9QUD3_HELPX</name>
<organism evidence="2 3">
    <name type="scientific">Helicobacter pylori Hp P-13b</name>
    <dbReference type="NCBI Taxonomy" id="992107"/>
    <lineage>
        <taxon>Bacteria</taxon>
        <taxon>Pseudomonadati</taxon>
        <taxon>Campylobacterota</taxon>
        <taxon>Epsilonproteobacteria</taxon>
        <taxon>Campylobacterales</taxon>
        <taxon>Helicobacteraceae</taxon>
        <taxon>Helicobacter</taxon>
    </lineage>
</organism>
<dbReference type="InterPro" id="IPR035412">
    <property type="entry name" value="Terminase_L_N"/>
</dbReference>
<dbReference type="PANTHER" id="PTHR39184">
    <property type="match status" value="1"/>
</dbReference>
<dbReference type="AlphaFoldDB" id="A0ABC9QUD3"/>
<comment type="caution">
    <text evidence="2">The sequence shown here is derived from an EMBL/GenBank/DDBJ whole genome shotgun (WGS) entry which is preliminary data.</text>
</comment>
<dbReference type="EMBL" id="AKQI01000002">
    <property type="protein sequence ID" value="EJC34808.1"/>
    <property type="molecule type" value="Genomic_DNA"/>
</dbReference>
<dbReference type="Pfam" id="PF04466">
    <property type="entry name" value="Terminase_3"/>
    <property type="match status" value="1"/>
</dbReference>
<dbReference type="InterPro" id="IPR027417">
    <property type="entry name" value="P-loop_NTPase"/>
</dbReference>
<evidence type="ECO:0000259" key="1">
    <source>
        <dbReference type="Pfam" id="PF04466"/>
    </source>
</evidence>
<dbReference type="Gene3D" id="3.40.50.300">
    <property type="entry name" value="P-loop containing nucleotide triphosphate hydrolases"/>
    <property type="match status" value="1"/>
</dbReference>
<dbReference type="PANTHER" id="PTHR39184:SF1">
    <property type="entry name" value="PBSX PHAGE TERMINASE LARGE SUBUNIT"/>
    <property type="match status" value="1"/>
</dbReference>
<dbReference type="Proteomes" id="UP000003392">
    <property type="component" value="Unassembled WGS sequence"/>
</dbReference>
<dbReference type="Gene3D" id="3.30.420.240">
    <property type="match status" value="1"/>
</dbReference>
<dbReference type="InterPro" id="IPR052380">
    <property type="entry name" value="Viral_DNA_packaging_terminase"/>
</dbReference>
<proteinExistence type="predicted"/>
<protein>
    <submittedName>
        <fullName evidence="2">Phage terminase large subunit</fullName>
    </submittedName>
</protein>
<accession>A0ABC9QUD3</accession>
<evidence type="ECO:0000313" key="3">
    <source>
        <dbReference type="Proteomes" id="UP000003392"/>
    </source>
</evidence>
<sequence>MRETQNTIADSVKSILEKWIHSLELSDEFRIKTDKIEAKNGSTFLFKGMQEYNAGNIKSIADINITWIEEAQYFSERSWELLVPSVIRAKNPKIILSLNPTTADDIVYKTFIGNIPPPKSYVKCINYYDNPFFKNSALDEKRKHDEKTMPYTEYQHTWLGALRTKSDISIFKNIDFKCDEVYLRDNYIQLLIACDPATTNKDYSNEYGVVVMGLKHDGVIHLIEDASGNYSPNEFCQRVSELYRRYKAEMVVIETNNGGDFLKATLLLHDPILNVFEVRASTDKIRRSLPIASLGYMNRLKHLGHSNGDDKKIIRQMELMSLQGYNGFRGESPDRLDAYVWGCYVLANLNFKDTEGSFFNQPLNIQERYFIIQDDIYFISYVNYPTAKAIGLFLASSLHN</sequence>